<dbReference type="GO" id="GO:0016627">
    <property type="term" value="F:oxidoreductase activity, acting on the CH-CH group of donors"/>
    <property type="evidence" value="ECO:0007669"/>
    <property type="project" value="InterPro"/>
</dbReference>
<dbReference type="eggNOG" id="COG1960">
    <property type="taxonomic scope" value="Bacteria"/>
</dbReference>
<dbReference type="InterPro" id="IPR052166">
    <property type="entry name" value="Diverse_Acyl-CoA_DH"/>
</dbReference>
<dbReference type="SUPFAM" id="SSF47203">
    <property type="entry name" value="Acyl-CoA dehydrogenase C-terminal domain-like"/>
    <property type="match status" value="1"/>
</dbReference>
<dbReference type="Gene3D" id="1.20.140.10">
    <property type="entry name" value="Butyryl-CoA Dehydrogenase, subunit A, domain 3"/>
    <property type="match status" value="1"/>
</dbReference>
<feature type="domain" description="Acetyl-CoA dehydrogenase-like C-terminal" evidence="7">
    <location>
        <begin position="519"/>
        <end position="644"/>
    </location>
</feature>
<evidence type="ECO:0000259" key="7">
    <source>
        <dbReference type="Pfam" id="PF12806"/>
    </source>
</evidence>
<proteinExistence type="inferred from homology"/>
<dbReference type="Proteomes" id="UP000007953">
    <property type="component" value="Chromosome"/>
</dbReference>
<dbReference type="AlphaFoldDB" id="F6G0W8"/>
<dbReference type="EMBL" id="CP002819">
    <property type="protein sequence ID" value="AEG69098.1"/>
    <property type="molecule type" value="Genomic_DNA"/>
</dbReference>
<dbReference type="Gene3D" id="1.10.540.10">
    <property type="entry name" value="Acyl-CoA dehydrogenase/oxidase, N-terminal domain"/>
    <property type="match status" value="1"/>
</dbReference>
<sequence>MVAPARGRSAQGQHESPVRNPPSRIVMSSLLLSRRDLSFLLYEWLDVEALTRFPRYADHSRETFDAALDTCERIATDLFAPHNKKNDQQEPHFDGTTVHIIPEVKAALEAFNKAGLMAAGQDFERGGMQLPTVVEKAGFGYFKAANVGTSSYPFLTIGNANLLLAHGTPAQIETFVQPELEGRFYGTMCLSEPQAGSSLSDIVTRAEYEGESPLGPQYRLTGNKMWISAGEHALSDNIVHLVLAKIPGPDGKPIPGVKGISLFIVPKFLVNADGSLGERNDVALAGLNHKMGYRGTTNCLLNFGEGTQFRPQGPDGQPRAGAIGYLVGEPHKGLACMFLMMNEARIGVGMGATMLGYTGYLHALDYARNRPQGRPVGSSGKDAASPQIRIVDHADVRRMLLAQKAYVEGALGLNLYCAKLVDEARGETDPAARARLGLLLDILTPIAKSWPSQWCLEANSLAIQVHGGYGYTREYNVEQFYRDNRLNPIHEGTHGIQGLDLLGRKVVMQDGAAFAALGERVQATVGRALECGDEALPGYGRALGMAAQRLAKVTQTLWAAGDPRVTLANASVYLEAFGHVVIAWIWLEQALAAAKALPNAQGETADFYRGKLQAARYFFQWELPKTGPQLALLASLDTTTLDMQDAWF</sequence>
<gene>
    <name evidence="8" type="primary">aidB</name>
    <name evidence="8" type="ordered locus">RSPO_c01798</name>
</gene>
<evidence type="ECO:0000256" key="4">
    <source>
        <dbReference type="ARBA" id="ARBA00022827"/>
    </source>
</evidence>
<organism evidence="8">
    <name type="scientific">Ralstonia solanacearum (strain Po82)</name>
    <dbReference type="NCBI Taxonomy" id="1031711"/>
    <lineage>
        <taxon>Bacteria</taxon>
        <taxon>Pseudomonadati</taxon>
        <taxon>Pseudomonadota</taxon>
        <taxon>Betaproteobacteria</taxon>
        <taxon>Burkholderiales</taxon>
        <taxon>Burkholderiaceae</taxon>
        <taxon>Ralstonia</taxon>
        <taxon>Ralstonia solanacearum species complex</taxon>
    </lineage>
</organism>
<feature type="region of interest" description="Disordered" evidence="5">
    <location>
        <begin position="1"/>
        <end position="21"/>
    </location>
</feature>
<dbReference type="InterPro" id="IPR046373">
    <property type="entry name" value="Acyl-CoA_Oxase/DH_mid-dom_sf"/>
</dbReference>
<dbReference type="PANTHER" id="PTHR42803">
    <property type="entry name" value="ACYL-COA DEHYDROGENASE"/>
    <property type="match status" value="1"/>
</dbReference>
<dbReference type="KEGG" id="rsn:RSPO_c01798"/>
<keyword evidence="4" id="KW-0274">FAD</keyword>
<feature type="domain" description="Acyl-CoA dehydrogenase/oxidase C-terminal" evidence="6">
    <location>
        <begin position="332"/>
        <end position="499"/>
    </location>
</feature>
<dbReference type="Pfam" id="PF12806">
    <property type="entry name" value="Acyl-CoA_dh_C"/>
    <property type="match status" value="1"/>
</dbReference>
<dbReference type="GO" id="GO:0050660">
    <property type="term" value="F:flavin adenine dinucleotide binding"/>
    <property type="evidence" value="ECO:0007669"/>
    <property type="project" value="InterPro"/>
</dbReference>
<evidence type="ECO:0000259" key="6">
    <source>
        <dbReference type="Pfam" id="PF00441"/>
    </source>
</evidence>
<dbReference type="Pfam" id="PF00441">
    <property type="entry name" value="Acyl-CoA_dh_1"/>
    <property type="match status" value="1"/>
</dbReference>
<evidence type="ECO:0000256" key="3">
    <source>
        <dbReference type="ARBA" id="ARBA00022630"/>
    </source>
</evidence>
<evidence type="ECO:0000256" key="2">
    <source>
        <dbReference type="ARBA" id="ARBA00009347"/>
    </source>
</evidence>
<dbReference type="InterPro" id="IPR037069">
    <property type="entry name" value="AcylCoA_DH/ox_N_sf"/>
</dbReference>
<keyword evidence="3" id="KW-0285">Flavoprotein</keyword>
<evidence type="ECO:0000256" key="5">
    <source>
        <dbReference type="SAM" id="MobiDB-lite"/>
    </source>
</evidence>
<dbReference type="InterPro" id="IPR036250">
    <property type="entry name" value="AcylCo_DH-like_C"/>
</dbReference>
<name>F6G0W8_RALS8</name>
<protein>
    <submittedName>
        <fullName evidence="8">Isovaleryl CoA dehydrogenase</fullName>
    </submittedName>
</protein>
<comment type="cofactor">
    <cofactor evidence="1">
        <name>FAD</name>
        <dbReference type="ChEBI" id="CHEBI:57692"/>
    </cofactor>
</comment>
<dbReference type="InterPro" id="IPR009075">
    <property type="entry name" value="AcylCo_DH/oxidase_C"/>
</dbReference>
<dbReference type="SUPFAM" id="SSF56645">
    <property type="entry name" value="Acyl-CoA dehydrogenase NM domain-like"/>
    <property type="match status" value="1"/>
</dbReference>
<comment type="similarity">
    <text evidence="2">Belongs to the acyl-CoA dehydrogenase family.</text>
</comment>
<evidence type="ECO:0000313" key="8">
    <source>
        <dbReference type="EMBL" id="AEG69098.1"/>
    </source>
</evidence>
<dbReference type="Gene3D" id="2.40.110.10">
    <property type="entry name" value="Butyryl-CoA Dehydrogenase, subunit A, domain 2"/>
    <property type="match status" value="1"/>
</dbReference>
<evidence type="ECO:0000256" key="1">
    <source>
        <dbReference type="ARBA" id="ARBA00001974"/>
    </source>
</evidence>
<dbReference type="InterPro" id="IPR009100">
    <property type="entry name" value="AcylCoA_DH/oxidase_NM_dom_sf"/>
</dbReference>
<accession>F6G0W8</accession>
<dbReference type="PANTHER" id="PTHR42803:SF3">
    <property type="entry name" value="ACYL-COA DEHYDROGENASE-RELATED"/>
    <property type="match status" value="1"/>
</dbReference>
<reference evidence="8" key="1">
    <citation type="journal article" date="2011" name="J. Bacteriol.">
        <title>Complete genome sequence of the plant pathogen Ralstonia solanacearum strain Po82.</title>
        <authorList>
            <person name="Xu J."/>
            <person name="Zheng H.J."/>
            <person name="Liu L."/>
            <person name="Pan Z.C."/>
            <person name="Prior P."/>
            <person name="Tang B."/>
            <person name="Xu J.S."/>
            <person name="Zhang H."/>
            <person name="Tian Q."/>
            <person name="Zhang L.Q."/>
            <person name="Feng J."/>
        </authorList>
    </citation>
    <scope>NUCLEOTIDE SEQUENCE [LARGE SCALE GENOMIC DNA]</scope>
    <source>
        <strain evidence="8">Po82</strain>
    </source>
</reference>
<dbReference type="HOGENOM" id="CLU_018204_12_2_4"/>
<dbReference type="PATRIC" id="fig|1031711.3.peg.1747"/>
<dbReference type="InterPro" id="IPR025878">
    <property type="entry name" value="Acyl-CoA_dh-like_C_dom"/>
</dbReference>